<organism evidence="1 2">
    <name type="scientific">Candidatus Brocadia carolinensis</name>
    <dbReference type="NCBI Taxonomy" id="1004156"/>
    <lineage>
        <taxon>Bacteria</taxon>
        <taxon>Pseudomonadati</taxon>
        <taxon>Planctomycetota</taxon>
        <taxon>Candidatus Brocadiia</taxon>
        <taxon>Candidatus Brocadiales</taxon>
        <taxon>Candidatus Brocadiaceae</taxon>
        <taxon>Candidatus Brocadia</taxon>
    </lineage>
</organism>
<dbReference type="AlphaFoldDB" id="A0A1V4AXH3"/>
<dbReference type="Proteomes" id="UP000189681">
    <property type="component" value="Unassembled WGS sequence"/>
</dbReference>
<reference evidence="1 2" key="1">
    <citation type="journal article" date="2017" name="Water Res.">
        <title>Discovery and metagenomic analysis of an anammox bacterial enrichment related to Candidatus "Brocadia caroliniensis" in a full-scale glycerol-fed nitritation-denitritation separate centrate treatment process.</title>
        <authorList>
            <person name="Park H."/>
            <person name="Brotto A.C."/>
            <person name="van Loosdrecht M.C."/>
            <person name="Chandran K."/>
        </authorList>
    </citation>
    <scope>NUCLEOTIDE SEQUENCE [LARGE SCALE GENOMIC DNA]</scope>
    <source>
        <strain evidence="1">26THWARD</strain>
    </source>
</reference>
<dbReference type="EMBL" id="AYTS01000013">
    <property type="protein sequence ID" value="OOP57822.1"/>
    <property type="molecule type" value="Genomic_DNA"/>
</dbReference>
<gene>
    <name evidence="1" type="ORF">AYP45_01455</name>
</gene>
<name>A0A1V4AXH3_9BACT</name>
<proteinExistence type="predicted"/>
<evidence type="ECO:0000313" key="1">
    <source>
        <dbReference type="EMBL" id="OOP57822.1"/>
    </source>
</evidence>
<evidence type="ECO:0000313" key="2">
    <source>
        <dbReference type="Proteomes" id="UP000189681"/>
    </source>
</evidence>
<sequence>MVKSQRRKQAYGKSRRDDMIIEKKHTTMFNPMGVKYCENNDTMSPYGVNNNCITICYNNDIPRDSISNLLFIRSGVGKNMLNSYLFCKFMTALFTPYQEVPFVYERKIASEKTLAMTACSM</sequence>
<protein>
    <submittedName>
        <fullName evidence="1">Uncharacterized protein</fullName>
    </submittedName>
</protein>
<comment type="caution">
    <text evidence="1">The sequence shown here is derived from an EMBL/GenBank/DDBJ whole genome shotgun (WGS) entry which is preliminary data.</text>
</comment>
<accession>A0A1V4AXH3</accession>